<organism evidence="4 5">
    <name type="scientific">Aedes aegypti</name>
    <name type="common">Yellowfever mosquito</name>
    <name type="synonym">Culex aegypti</name>
    <dbReference type="NCBI Taxonomy" id="7159"/>
    <lineage>
        <taxon>Eukaryota</taxon>
        <taxon>Metazoa</taxon>
        <taxon>Ecdysozoa</taxon>
        <taxon>Arthropoda</taxon>
        <taxon>Hexapoda</taxon>
        <taxon>Insecta</taxon>
        <taxon>Pterygota</taxon>
        <taxon>Neoptera</taxon>
        <taxon>Endopterygota</taxon>
        <taxon>Diptera</taxon>
        <taxon>Nematocera</taxon>
        <taxon>Culicoidea</taxon>
        <taxon>Culicidae</taxon>
        <taxon>Culicinae</taxon>
        <taxon>Aedini</taxon>
        <taxon>Aedes</taxon>
        <taxon>Stegomyia</taxon>
    </lineage>
</organism>
<proteinExistence type="predicted"/>
<dbReference type="Pfam" id="PF26215">
    <property type="entry name" value="HTH_animal"/>
    <property type="match status" value="1"/>
</dbReference>
<feature type="compositionally biased region" description="Low complexity" evidence="1">
    <location>
        <begin position="90"/>
        <end position="110"/>
    </location>
</feature>
<reference evidence="4" key="2">
    <citation type="submission" date="2020-05" db="UniProtKB">
        <authorList>
            <consortium name="EnsemblMetazoa"/>
        </authorList>
    </citation>
    <scope>IDENTIFICATION</scope>
    <source>
        <strain evidence="4">LVP_AGWG</strain>
    </source>
</reference>
<name>A0A6I8U8Z4_AEDAE</name>
<feature type="domain" description="GIY-YIG" evidence="2">
    <location>
        <begin position="184"/>
        <end position="219"/>
    </location>
</feature>
<dbReference type="AlphaFoldDB" id="A0A6I8U8Z4"/>
<feature type="region of interest" description="Disordered" evidence="1">
    <location>
        <begin position="57"/>
        <end position="131"/>
    </location>
</feature>
<feature type="compositionally biased region" description="Basic and acidic residues" evidence="1">
    <location>
        <begin position="122"/>
        <end position="131"/>
    </location>
</feature>
<dbReference type="InParanoid" id="A0A6I8U8Z4"/>
<evidence type="ECO:0000256" key="1">
    <source>
        <dbReference type="SAM" id="MobiDB-lite"/>
    </source>
</evidence>
<dbReference type="OrthoDB" id="7764634at2759"/>
<reference evidence="4 5" key="1">
    <citation type="submission" date="2017-06" db="EMBL/GenBank/DDBJ databases">
        <title>Aedes aegypti genome working group (AGWG) sequencing and assembly.</title>
        <authorList>
            <consortium name="Aedes aegypti Genome Working Group (AGWG)"/>
            <person name="Matthews B.J."/>
        </authorList>
    </citation>
    <scope>NUCLEOTIDE SEQUENCE [LARGE SCALE GENOMIC DNA]</scope>
    <source>
        <strain evidence="4 5">LVP_AGWG</strain>
    </source>
</reference>
<dbReference type="Pfam" id="PF01541">
    <property type="entry name" value="GIY-YIG"/>
    <property type="match status" value="1"/>
</dbReference>
<evidence type="ECO:0000313" key="5">
    <source>
        <dbReference type="Proteomes" id="UP000008820"/>
    </source>
</evidence>
<feature type="domain" description="Helix-turn-helix" evidence="3">
    <location>
        <begin position="1"/>
        <end position="48"/>
    </location>
</feature>
<dbReference type="Gene3D" id="3.40.1440.10">
    <property type="entry name" value="GIY-YIG endonuclease"/>
    <property type="match status" value="1"/>
</dbReference>
<accession>A0A6I8U8Z4</accession>
<dbReference type="EnsemblMetazoa" id="AAEL027496-RA">
    <property type="protein sequence ID" value="AAEL027496-PA"/>
    <property type="gene ID" value="AAEL027496"/>
</dbReference>
<protein>
    <submittedName>
        <fullName evidence="4">Uncharacterized protein</fullName>
    </submittedName>
</protein>
<dbReference type="Proteomes" id="UP000008820">
    <property type="component" value="Chromosome 1"/>
</dbReference>
<evidence type="ECO:0000259" key="3">
    <source>
        <dbReference type="Pfam" id="PF26215"/>
    </source>
</evidence>
<sequence length="325" mass="36842">MKLNVASNFITRVMQITTYNPTSEQHKHQIFQILRQNDYPSSLINRMINHISHNKLQAHSNHETSTTEHNSNRQHSPQMTNHHPPPPPSSTGTPPRSATSTSTSSPHISTIENPPITNPQQDSHHQISEVKYRSMPNIPLLTRTISTILKKDYSQIKIATRNIKTVKSLLKPVKDPILQSEQHNIIYRIPCNNCDNVYIGMTTNHLKKRISGHKSDINKIANTPTDSNIHAKTALIQHIIDHHHTFNLDSTTIVDRTLRSSALPMLEMCHIHNTPKTVNFRTDVDGLNTAYAGILHTIKKANSLRELATNNSQHSITETFEQLEQ</sequence>
<evidence type="ECO:0000259" key="2">
    <source>
        <dbReference type="Pfam" id="PF01541"/>
    </source>
</evidence>
<dbReference type="InterPro" id="IPR035901">
    <property type="entry name" value="GIY-YIG_endonuc_sf"/>
</dbReference>
<evidence type="ECO:0000313" key="4">
    <source>
        <dbReference type="EnsemblMetazoa" id="AAEL027496-PA"/>
    </source>
</evidence>
<dbReference type="InterPro" id="IPR000305">
    <property type="entry name" value="GIY-YIG_endonuc"/>
</dbReference>
<dbReference type="InterPro" id="IPR058912">
    <property type="entry name" value="HTH_animal"/>
</dbReference>
<gene>
    <name evidence="4" type="primary">110674665</name>
</gene>
<keyword evidence="5" id="KW-1185">Reference proteome</keyword>